<keyword evidence="5" id="KW-0378">Hydrolase</keyword>
<dbReference type="PANTHER" id="PTHR11802:SF189">
    <property type="entry name" value="CARBOXYPEPTIDASE"/>
    <property type="match status" value="1"/>
</dbReference>
<dbReference type="AlphaFoldDB" id="A0A8H8R9C1"/>
<dbReference type="Gene3D" id="3.40.50.1820">
    <property type="entry name" value="alpha/beta hydrolase"/>
    <property type="match status" value="1"/>
</dbReference>
<organism evidence="7 8">
    <name type="scientific">Lachnellula hyalina</name>
    <dbReference type="NCBI Taxonomy" id="1316788"/>
    <lineage>
        <taxon>Eukaryota</taxon>
        <taxon>Fungi</taxon>
        <taxon>Dikarya</taxon>
        <taxon>Ascomycota</taxon>
        <taxon>Pezizomycotina</taxon>
        <taxon>Leotiomycetes</taxon>
        <taxon>Helotiales</taxon>
        <taxon>Lachnaceae</taxon>
        <taxon>Lachnellula</taxon>
    </lineage>
</organism>
<dbReference type="GO" id="GO:0006508">
    <property type="term" value="P:proteolysis"/>
    <property type="evidence" value="ECO:0007669"/>
    <property type="project" value="UniProtKB-KW"/>
</dbReference>
<sequence length="247" mass="26902">MLYIDQPVQVGFSYDTLANGTFNALATDLLPIIANFSEGVPEQNDTFFIGTFPSLNSKNTANSTGNAAPVVWAFLQAWLQDFPMYKSPNNELSIWADSYGGHWDPRVADFIEKQNDKIAAGALECAKVINLDTVGIINGVIDFKITAASYLVFPAGKDLGTKPLHHNMAYNNTYGSLVITNAEYESAMMNLTTCTGLLDKCQSLGAIYDPDNCVMAEGDITRGGFLDMLGNLLDRGVQVTLIYGDRD</sequence>
<dbReference type="Pfam" id="PF00450">
    <property type="entry name" value="Peptidase_S10"/>
    <property type="match status" value="1"/>
</dbReference>
<keyword evidence="8" id="KW-1185">Reference proteome</keyword>
<evidence type="ECO:0000256" key="1">
    <source>
        <dbReference type="ARBA" id="ARBA00009431"/>
    </source>
</evidence>
<gene>
    <name evidence="7" type="primary">SCPA_0</name>
    <name evidence="7" type="ORF">LHYA1_G000267</name>
</gene>
<evidence type="ECO:0000256" key="6">
    <source>
        <dbReference type="ARBA" id="ARBA00023180"/>
    </source>
</evidence>
<accession>A0A8H8R9C1</accession>
<evidence type="ECO:0000256" key="4">
    <source>
        <dbReference type="ARBA" id="ARBA00022729"/>
    </source>
</evidence>
<dbReference type="InterPro" id="IPR029058">
    <property type="entry name" value="AB_hydrolase_fold"/>
</dbReference>
<keyword evidence="3" id="KW-0645">Protease</keyword>
<keyword evidence="6" id="KW-0325">Glycoprotein</keyword>
<proteinExistence type="inferred from homology"/>
<evidence type="ECO:0000256" key="5">
    <source>
        <dbReference type="ARBA" id="ARBA00022801"/>
    </source>
</evidence>
<protein>
    <submittedName>
        <fullName evidence="7">Carboxypeptidase S1-like protein</fullName>
    </submittedName>
</protein>
<evidence type="ECO:0000313" key="7">
    <source>
        <dbReference type="EMBL" id="TVY31025.1"/>
    </source>
</evidence>
<comment type="caution">
    <text evidence="7">The sequence shown here is derived from an EMBL/GenBank/DDBJ whole genome shotgun (WGS) entry which is preliminary data.</text>
</comment>
<keyword evidence="2 7" id="KW-0121">Carboxypeptidase</keyword>
<evidence type="ECO:0000256" key="3">
    <source>
        <dbReference type="ARBA" id="ARBA00022670"/>
    </source>
</evidence>
<dbReference type="Proteomes" id="UP000431533">
    <property type="component" value="Unassembled WGS sequence"/>
</dbReference>
<dbReference type="GO" id="GO:0004185">
    <property type="term" value="F:serine-type carboxypeptidase activity"/>
    <property type="evidence" value="ECO:0007669"/>
    <property type="project" value="InterPro"/>
</dbReference>
<evidence type="ECO:0000256" key="2">
    <source>
        <dbReference type="ARBA" id="ARBA00022645"/>
    </source>
</evidence>
<dbReference type="EMBL" id="QGMH01000002">
    <property type="protein sequence ID" value="TVY31025.1"/>
    <property type="molecule type" value="Genomic_DNA"/>
</dbReference>
<dbReference type="PANTHER" id="PTHR11802">
    <property type="entry name" value="SERINE PROTEASE FAMILY S10 SERINE CARBOXYPEPTIDASE"/>
    <property type="match status" value="1"/>
</dbReference>
<keyword evidence="4" id="KW-0732">Signal</keyword>
<dbReference type="InterPro" id="IPR001563">
    <property type="entry name" value="Peptidase_S10"/>
</dbReference>
<dbReference type="SUPFAM" id="SSF53474">
    <property type="entry name" value="alpha/beta-Hydrolases"/>
    <property type="match status" value="1"/>
</dbReference>
<comment type="similarity">
    <text evidence="1">Belongs to the peptidase S10 family.</text>
</comment>
<dbReference type="RefSeq" id="XP_031009809.1">
    <property type="nucleotide sequence ID" value="XM_031145260.1"/>
</dbReference>
<evidence type="ECO:0000313" key="8">
    <source>
        <dbReference type="Proteomes" id="UP000431533"/>
    </source>
</evidence>
<name>A0A8H8R9C1_9HELO</name>
<dbReference type="GO" id="GO:0000324">
    <property type="term" value="C:fungal-type vacuole"/>
    <property type="evidence" value="ECO:0007669"/>
    <property type="project" value="TreeGrafter"/>
</dbReference>
<dbReference type="OrthoDB" id="443318at2759"/>
<dbReference type="GeneID" id="41980465"/>
<reference evidence="7 8" key="1">
    <citation type="submission" date="2018-05" db="EMBL/GenBank/DDBJ databases">
        <title>Genome sequencing and assembly of the regulated plant pathogen Lachnellula willkommii and related sister species for the development of diagnostic species identification markers.</title>
        <authorList>
            <person name="Giroux E."/>
            <person name="Bilodeau G."/>
        </authorList>
    </citation>
    <scope>NUCLEOTIDE SEQUENCE [LARGE SCALE GENOMIC DNA]</scope>
    <source>
        <strain evidence="7 8">CBS 185.66</strain>
    </source>
</reference>